<dbReference type="EMBL" id="CAJZAF010000007">
    <property type="protein sequence ID" value="CAG9170009.1"/>
    <property type="molecule type" value="Genomic_DNA"/>
</dbReference>
<comment type="caution">
    <text evidence="2">The sequence shown here is derived from an EMBL/GenBank/DDBJ whole genome shotgun (WGS) entry which is preliminary data.</text>
</comment>
<reference evidence="2 3" key="1">
    <citation type="submission" date="2021-08" db="EMBL/GenBank/DDBJ databases">
        <authorList>
            <person name="Peeters C."/>
        </authorList>
    </citation>
    <scope>NUCLEOTIDE SEQUENCE [LARGE SCALE GENOMIC DNA]</scope>
    <source>
        <strain evidence="2 3">LMG 23994</strain>
    </source>
</reference>
<keyword evidence="1" id="KW-0812">Transmembrane</keyword>
<evidence type="ECO:0008006" key="4">
    <source>
        <dbReference type="Google" id="ProtNLM"/>
    </source>
</evidence>
<feature type="transmembrane region" description="Helical" evidence="1">
    <location>
        <begin position="67"/>
        <end position="92"/>
    </location>
</feature>
<evidence type="ECO:0000313" key="3">
    <source>
        <dbReference type="Proteomes" id="UP000701702"/>
    </source>
</evidence>
<gene>
    <name evidence="2" type="ORF">LMG23994_01774</name>
</gene>
<evidence type="ECO:0000313" key="2">
    <source>
        <dbReference type="EMBL" id="CAG9170009.1"/>
    </source>
</evidence>
<proteinExistence type="predicted"/>
<name>A0ABN7YBP8_9BURK</name>
<accession>A0ABN7YBP8</accession>
<organism evidence="2 3">
    <name type="scientific">Cupriavidus pinatubonensis</name>
    <dbReference type="NCBI Taxonomy" id="248026"/>
    <lineage>
        <taxon>Bacteria</taxon>
        <taxon>Pseudomonadati</taxon>
        <taxon>Pseudomonadota</taxon>
        <taxon>Betaproteobacteria</taxon>
        <taxon>Burkholderiales</taxon>
        <taxon>Burkholderiaceae</taxon>
        <taxon>Cupriavidus</taxon>
    </lineage>
</organism>
<keyword evidence="1" id="KW-1133">Transmembrane helix</keyword>
<evidence type="ECO:0000256" key="1">
    <source>
        <dbReference type="SAM" id="Phobius"/>
    </source>
</evidence>
<keyword evidence="3" id="KW-1185">Reference proteome</keyword>
<keyword evidence="1" id="KW-0472">Membrane</keyword>
<feature type="transmembrane region" description="Helical" evidence="1">
    <location>
        <begin position="104"/>
        <end position="124"/>
    </location>
</feature>
<protein>
    <recommendedName>
        <fullName evidence="4">DUF4134 domain-containing protein</fullName>
    </recommendedName>
</protein>
<sequence>MSIRSMFRRMNTALSGATNGTFASCVRRSIAMRVLKAAALATLGVSQFAVAANIGKVAQNVSGSFNYIALAAQGFFGLCGIILIGMSIFTFIKHNKTEGQGAKLSTAFIYLIGGGVLFYIASLITTAGDTVWGDGGGDRGRVTIQQ</sequence>
<dbReference type="Proteomes" id="UP000701702">
    <property type="component" value="Unassembled WGS sequence"/>
</dbReference>
<dbReference type="PROSITE" id="PS51257">
    <property type="entry name" value="PROKAR_LIPOPROTEIN"/>
    <property type="match status" value="1"/>
</dbReference>